<dbReference type="GO" id="GO:0006487">
    <property type="term" value="P:protein N-linked glycosylation"/>
    <property type="evidence" value="ECO:0007669"/>
    <property type="project" value="UniProtKB-UniRule"/>
</dbReference>
<keyword evidence="5 6" id="KW-0472">Membrane</keyword>
<organism evidence="7 8">
    <name type="scientific">Penicillium decumbens</name>
    <dbReference type="NCBI Taxonomy" id="69771"/>
    <lineage>
        <taxon>Eukaryota</taxon>
        <taxon>Fungi</taxon>
        <taxon>Dikarya</taxon>
        <taxon>Ascomycota</taxon>
        <taxon>Pezizomycotina</taxon>
        <taxon>Eurotiomycetes</taxon>
        <taxon>Eurotiomycetidae</taxon>
        <taxon>Eurotiales</taxon>
        <taxon>Aspergillaceae</taxon>
        <taxon>Penicillium</taxon>
    </lineage>
</organism>
<dbReference type="AlphaFoldDB" id="A0A1V6P7M1"/>
<feature type="transmembrane region" description="Helical" evidence="6">
    <location>
        <begin position="25"/>
        <end position="44"/>
    </location>
</feature>
<feature type="transmembrane region" description="Helical" evidence="6">
    <location>
        <begin position="51"/>
        <end position="76"/>
    </location>
</feature>
<comment type="function">
    <text evidence="6">Subunit of the oligosaccharyl transferase (OST) complex that catalyzes the initial transfer of a defined glycan (Glc(3)Man(9)GlcNAc(2) in eukaryotes) from the lipid carrier dolichol-pyrophosphate to an asparagine residue within an Asn-X-Ser/Thr consensus motif in nascent polypeptide chains, the first step in protein N-glycosylation. N-glycosylation occurs cotranslationally and the complex associates with the Sec61 complex at the channel-forming translocon complex that mediates protein translocation across the endoplasmic reticulum (ER). All subunits are required for a maximal enzyme activity.</text>
</comment>
<protein>
    <recommendedName>
        <fullName evidence="6">Dolichyl-diphosphooligosaccharide-protein glycosyltransferase subunit OST5</fullName>
    </recommendedName>
</protein>
<dbReference type="GO" id="GO:0008250">
    <property type="term" value="C:oligosaccharyltransferase complex"/>
    <property type="evidence" value="ECO:0007669"/>
    <property type="project" value="UniProtKB-UniRule"/>
</dbReference>
<comment type="similarity">
    <text evidence="2 6">Belongs to the OST5 family.</text>
</comment>
<reference evidence="8" key="1">
    <citation type="journal article" date="2017" name="Nat. Microbiol.">
        <title>Global analysis of biosynthetic gene clusters reveals vast potential of secondary metabolite production in Penicillium species.</title>
        <authorList>
            <person name="Nielsen J.C."/>
            <person name="Grijseels S."/>
            <person name="Prigent S."/>
            <person name="Ji B."/>
            <person name="Dainat J."/>
            <person name="Nielsen K.F."/>
            <person name="Frisvad J.C."/>
            <person name="Workman M."/>
            <person name="Nielsen J."/>
        </authorList>
    </citation>
    <scope>NUCLEOTIDE SEQUENCE [LARGE SCALE GENOMIC DNA]</scope>
    <source>
        <strain evidence="8">IBT 11843</strain>
    </source>
</reference>
<dbReference type="EMBL" id="MDYL01000018">
    <property type="protein sequence ID" value="OQD72954.1"/>
    <property type="molecule type" value="Genomic_DNA"/>
</dbReference>
<name>A0A1V6P7M1_PENDC</name>
<comment type="subunit">
    <text evidence="6">Component of the oligosaccharyltransferase (OST) complex.</text>
</comment>
<evidence type="ECO:0000313" key="8">
    <source>
        <dbReference type="Proteomes" id="UP000191522"/>
    </source>
</evidence>
<dbReference type="STRING" id="69771.A0A1V6P7M1"/>
<evidence type="ECO:0000256" key="2">
    <source>
        <dbReference type="ARBA" id="ARBA00009825"/>
    </source>
</evidence>
<sequence length="77" mass="8228">MSLNQVWEASSTTPFSPLVSKDNQFTVGFNLLVLAILLTGFFGLNRSFLSFISLGVPASALFGFGAVFMICAVGVYV</sequence>
<keyword evidence="3 6" id="KW-0812">Transmembrane</keyword>
<evidence type="ECO:0000256" key="5">
    <source>
        <dbReference type="ARBA" id="ARBA00023136"/>
    </source>
</evidence>
<comment type="caution">
    <text evidence="7">The sequence shown here is derived from an EMBL/GenBank/DDBJ whole genome shotgun (WGS) entry which is preliminary data.</text>
</comment>
<accession>A0A1V6P7M1</accession>
<keyword evidence="4 6" id="KW-1133">Transmembrane helix</keyword>
<gene>
    <name evidence="7" type="ORF">PENDEC_c018G02174</name>
</gene>
<dbReference type="OrthoDB" id="5371169at2759"/>
<dbReference type="InterPro" id="IPR007915">
    <property type="entry name" value="TMEM258/Ost5"/>
</dbReference>
<evidence type="ECO:0000256" key="1">
    <source>
        <dbReference type="ARBA" id="ARBA00004141"/>
    </source>
</evidence>
<evidence type="ECO:0000313" key="7">
    <source>
        <dbReference type="EMBL" id="OQD72954.1"/>
    </source>
</evidence>
<comment type="subcellular location">
    <subcellularLocation>
        <location evidence="1 6">Membrane</location>
        <topology evidence="1 6">Multi-pass membrane protein</topology>
    </subcellularLocation>
</comment>
<dbReference type="Proteomes" id="UP000191522">
    <property type="component" value="Unassembled WGS sequence"/>
</dbReference>
<dbReference type="Pfam" id="PF05251">
    <property type="entry name" value="Ost5"/>
    <property type="match status" value="1"/>
</dbReference>
<keyword evidence="8" id="KW-1185">Reference proteome</keyword>
<dbReference type="OMA" id="FMICAAG"/>
<evidence type="ECO:0000256" key="3">
    <source>
        <dbReference type="ARBA" id="ARBA00022692"/>
    </source>
</evidence>
<evidence type="ECO:0000256" key="4">
    <source>
        <dbReference type="ARBA" id="ARBA00022989"/>
    </source>
</evidence>
<proteinExistence type="inferred from homology"/>
<evidence type="ECO:0000256" key="6">
    <source>
        <dbReference type="RuleBase" id="RU367008"/>
    </source>
</evidence>